<dbReference type="RefSeq" id="WP_084662156.1">
    <property type="nucleotide sequence ID" value="NZ_FWWY01000002.1"/>
</dbReference>
<accession>A0A1W1WQW1</accession>
<keyword evidence="4" id="KW-1185">Reference proteome</keyword>
<dbReference type="Pfam" id="PF02374">
    <property type="entry name" value="ArsA_ATPase"/>
    <property type="match status" value="1"/>
</dbReference>
<dbReference type="InterPro" id="IPR016300">
    <property type="entry name" value="ATPase_ArsA/GET3"/>
</dbReference>
<evidence type="ECO:0000313" key="4">
    <source>
        <dbReference type="Proteomes" id="UP000192660"/>
    </source>
</evidence>
<protein>
    <submittedName>
        <fullName evidence="3">Arsenite-transporting ATPase</fullName>
    </submittedName>
</protein>
<dbReference type="PANTHER" id="PTHR10803">
    <property type="entry name" value="ARSENICAL PUMP-DRIVING ATPASE ARSENITE-TRANSLOCATING ATPASE"/>
    <property type="match status" value="1"/>
</dbReference>
<dbReference type="CDD" id="cd02035">
    <property type="entry name" value="ArsA"/>
    <property type="match status" value="1"/>
</dbReference>
<name>A0A1W1WQW1_SULTA</name>
<dbReference type="GO" id="GO:0016887">
    <property type="term" value="F:ATP hydrolysis activity"/>
    <property type="evidence" value="ECO:0007669"/>
    <property type="project" value="InterPro"/>
</dbReference>
<dbReference type="OrthoDB" id="9780677at2"/>
<proteinExistence type="inferred from homology"/>
<dbReference type="InterPro" id="IPR025723">
    <property type="entry name" value="ArsA/GET3_ATPase-like"/>
</dbReference>
<organism evidence="3 4">
    <name type="scientific">Sulfobacillus thermosulfidooxidans (strain DSM 9293 / VKM B-1269 / AT-1)</name>
    <dbReference type="NCBI Taxonomy" id="929705"/>
    <lineage>
        <taxon>Bacteria</taxon>
        <taxon>Bacillati</taxon>
        <taxon>Bacillota</taxon>
        <taxon>Clostridia</taxon>
        <taxon>Eubacteriales</taxon>
        <taxon>Clostridiales Family XVII. Incertae Sedis</taxon>
        <taxon>Sulfobacillus</taxon>
    </lineage>
</organism>
<dbReference type="Gene3D" id="3.40.50.300">
    <property type="entry name" value="P-loop containing nucleotide triphosphate hydrolases"/>
    <property type="match status" value="1"/>
</dbReference>
<dbReference type="Proteomes" id="UP000192660">
    <property type="component" value="Unassembled WGS sequence"/>
</dbReference>
<feature type="domain" description="ArsA/GET3 Anion-transporting ATPase-like" evidence="2">
    <location>
        <begin position="3"/>
        <end position="282"/>
    </location>
</feature>
<gene>
    <name evidence="3" type="ORF">SAMN00768000_3660</name>
</gene>
<evidence type="ECO:0000259" key="2">
    <source>
        <dbReference type="Pfam" id="PF02374"/>
    </source>
</evidence>
<dbReference type="InterPro" id="IPR027417">
    <property type="entry name" value="P-loop_NTPase"/>
</dbReference>
<dbReference type="AlphaFoldDB" id="A0A1W1WQW1"/>
<evidence type="ECO:0000313" key="3">
    <source>
        <dbReference type="EMBL" id="SMC08113.1"/>
    </source>
</evidence>
<reference evidence="4" key="1">
    <citation type="submission" date="2017-04" db="EMBL/GenBank/DDBJ databases">
        <authorList>
            <person name="Varghese N."/>
            <person name="Submissions S."/>
        </authorList>
    </citation>
    <scope>NUCLEOTIDE SEQUENCE [LARGE SCALE GENOMIC DNA]</scope>
    <source>
        <strain evidence="4">DSM 9293</strain>
    </source>
</reference>
<evidence type="ECO:0000256" key="1">
    <source>
        <dbReference type="ARBA" id="ARBA00011040"/>
    </source>
</evidence>
<dbReference type="GO" id="GO:0005524">
    <property type="term" value="F:ATP binding"/>
    <property type="evidence" value="ECO:0007669"/>
    <property type="project" value="InterPro"/>
</dbReference>
<dbReference type="PANTHER" id="PTHR10803:SF3">
    <property type="entry name" value="ATPASE GET3"/>
    <property type="match status" value="1"/>
</dbReference>
<dbReference type="NCBIfam" id="TIGR00345">
    <property type="entry name" value="GET3_arsA_TRC40"/>
    <property type="match status" value="1"/>
</dbReference>
<dbReference type="EMBL" id="FWWY01000002">
    <property type="protein sequence ID" value="SMC08113.1"/>
    <property type="molecule type" value="Genomic_DNA"/>
</dbReference>
<sequence length="292" mass="30770">MGYWFFSGKGGVGKTSLASATAVALAAAGQRILLVTTDPASNLADVFQQAIGPAPRAITGVPGLMAQEIDAEAAAAAYRQQALEPLRGILPDAMLATVEEQMSGPCTVEVAGFDEFVHCMLATDYDGVVFDTAPTGHTLRLLALPAAWSAHITDASQGSGQTCLGPVDQLRTSQAQYDRALQALQDPARTTFVLVTQPERAAVAETLRAADELRALGLVEPQMVVNGVIPREAADHPFFAARQAMQEAAIASLEQAWGRPARRIPLQAGEVTGLAALRDLGRWVMADVPSAR</sequence>
<dbReference type="SUPFAM" id="SSF52540">
    <property type="entry name" value="P-loop containing nucleoside triphosphate hydrolases"/>
    <property type="match status" value="1"/>
</dbReference>
<comment type="similarity">
    <text evidence="1">Belongs to the arsA ATPase family.</text>
</comment>